<keyword evidence="7" id="KW-0812">Transmembrane</keyword>
<evidence type="ECO:0000256" key="6">
    <source>
        <dbReference type="SAM" id="MobiDB-lite"/>
    </source>
</evidence>
<keyword evidence="5" id="KW-0175">Coiled coil</keyword>
<feature type="compositionally biased region" description="Polar residues" evidence="6">
    <location>
        <begin position="324"/>
        <end position="341"/>
    </location>
</feature>
<feature type="transmembrane region" description="Helical" evidence="7">
    <location>
        <begin position="116"/>
        <end position="142"/>
    </location>
</feature>
<evidence type="ECO:0000256" key="5">
    <source>
        <dbReference type="SAM" id="Coils"/>
    </source>
</evidence>
<dbReference type="PRINTS" id="PR00260">
    <property type="entry name" value="CHEMTRNSDUCR"/>
</dbReference>
<organism evidence="9 10">
    <name type="scientific">Salinibacter ruber</name>
    <dbReference type="NCBI Taxonomy" id="146919"/>
    <lineage>
        <taxon>Bacteria</taxon>
        <taxon>Pseudomonadati</taxon>
        <taxon>Rhodothermota</taxon>
        <taxon>Rhodothermia</taxon>
        <taxon>Rhodothermales</taxon>
        <taxon>Salinibacteraceae</taxon>
        <taxon>Salinibacter</taxon>
    </lineage>
</organism>
<dbReference type="Proteomes" id="UP001155027">
    <property type="component" value="Unassembled WGS sequence"/>
</dbReference>
<dbReference type="Gene3D" id="1.10.287.950">
    <property type="entry name" value="Methyl-accepting chemotaxis protein"/>
    <property type="match status" value="1"/>
</dbReference>
<evidence type="ECO:0000256" key="4">
    <source>
        <dbReference type="PROSITE-ProRule" id="PRU00284"/>
    </source>
</evidence>
<keyword evidence="7" id="KW-0472">Membrane</keyword>
<evidence type="ECO:0000256" key="3">
    <source>
        <dbReference type="ARBA" id="ARBA00029447"/>
    </source>
</evidence>
<dbReference type="CDD" id="cd11386">
    <property type="entry name" value="MCP_signal"/>
    <property type="match status" value="1"/>
</dbReference>
<keyword evidence="2 4" id="KW-0807">Transducer</keyword>
<dbReference type="SUPFAM" id="SSF58104">
    <property type="entry name" value="Methyl-accepting chemotaxis protein (MCP) signaling domain"/>
    <property type="match status" value="1"/>
</dbReference>
<feature type="coiled-coil region" evidence="5">
    <location>
        <begin position="199"/>
        <end position="274"/>
    </location>
</feature>
<feature type="domain" description="Methyl-accepting transducer" evidence="8">
    <location>
        <begin position="323"/>
        <end position="565"/>
    </location>
</feature>
<dbReference type="AlphaFoldDB" id="A0A9X2PZH9"/>
<dbReference type="PANTHER" id="PTHR32089">
    <property type="entry name" value="METHYL-ACCEPTING CHEMOTAXIS PROTEIN MCPB"/>
    <property type="match status" value="1"/>
</dbReference>
<feature type="region of interest" description="Disordered" evidence="6">
    <location>
        <begin position="324"/>
        <end position="345"/>
    </location>
</feature>
<evidence type="ECO:0000256" key="2">
    <source>
        <dbReference type="ARBA" id="ARBA00023224"/>
    </source>
</evidence>
<dbReference type="InterPro" id="IPR004090">
    <property type="entry name" value="Chemotax_Me-accpt_rcpt"/>
</dbReference>
<keyword evidence="7" id="KW-1133">Transmembrane helix</keyword>
<comment type="caution">
    <text evidence="9">The sequence shown here is derived from an EMBL/GenBank/DDBJ whole genome shotgun (WGS) entry which is preliminary data.</text>
</comment>
<dbReference type="PANTHER" id="PTHR32089:SF112">
    <property type="entry name" value="LYSOZYME-LIKE PROTEIN-RELATED"/>
    <property type="match status" value="1"/>
</dbReference>
<dbReference type="GO" id="GO:0016020">
    <property type="term" value="C:membrane"/>
    <property type="evidence" value="ECO:0007669"/>
    <property type="project" value="UniProtKB-SubCell"/>
</dbReference>
<evidence type="ECO:0000313" key="9">
    <source>
        <dbReference type="EMBL" id="MCS3676766.1"/>
    </source>
</evidence>
<reference evidence="9" key="1">
    <citation type="submission" date="2022-08" db="EMBL/GenBank/DDBJ databases">
        <title>Genomic Encyclopedia of Type Strains, Phase V (KMG-V): Genome sequencing to study the core and pangenomes of soil and plant-associated prokaryotes.</title>
        <authorList>
            <person name="Whitman W."/>
        </authorList>
    </citation>
    <scope>NUCLEOTIDE SEQUENCE</scope>
    <source>
        <strain evidence="9">0</strain>
    </source>
</reference>
<accession>A0A9X2PZH9</accession>
<dbReference type="FunFam" id="1.10.287.950:FF:000001">
    <property type="entry name" value="Methyl-accepting chemotaxis sensory transducer"/>
    <property type="match status" value="1"/>
</dbReference>
<evidence type="ECO:0000256" key="1">
    <source>
        <dbReference type="ARBA" id="ARBA00004370"/>
    </source>
</evidence>
<dbReference type="InterPro" id="IPR004089">
    <property type="entry name" value="MCPsignal_dom"/>
</dbReference>
<dbReference type="GO" id="GO:0004888">
    <property type="term" value="F:transmembrane signaling receptor activity"/>
    <property type="evidence" value="ECO:0007669"/>
    <property type="project" value="InterPro"/>
</dbReference>
<gene>
    <name evidence="9" type="ORF">GGP71_000673</name>
</gene>
<feature type="transmembrane region" description="Helical" evidence="7">
    <location>
        <begin position="41"/>
        <end position="61"/>
    </location>
</feature>
<feature type="region of interest" description="Disordered" evidence="6">
    <location>
        <begin position="374"/>
        <end position="396"/>
    </location>
</feature>
<dbReference type="EMBL" id="JANUAU010000002">
    <property type="protein sequence ID" value="MCS3676766.1"/>
    <property type="molecule type" value="Genomic_DNA"/>
</dbReference>
<feature type="region of interest" description="Disordered" evidence="6">
    <location>
        <begin position="604"/>
        <end position="649"/>
    </location>
</feature>
<dbReference type="GO" id="GO:0006935">
    <property type="term" value="P:chemotaxis"/>
    <property type="evidence" value="ECO:0007669"/>
    <property type="project" value="InterPro"/>
</dbReference>
<dbReference type="SMART" id="SM00283">
    <property type="entry name" value="MA"/>
    <property type="match status" value="1"/>
</dbReference>
<proteinExistence type="inferred from homology"/>
<evidence type="ECO:0000256" key="7">
    <source>
        <dbReference type="SAM" id="Phobius"/>
    </source>
</evidence>
<dbReference type="GO" id="GO:0007165">
    <property type="term" value="P:signal transduction"/>
    <property type="evidence" value="ECO:0007669"/>
    <property type="project" value="UniProtKB-KW"/>
</dbReference>
<sequence length="649" mass="69217">MQRRAAQKEKKETSPTIDEQALQERMLQYLRAGWRATSRKFAGLLGVQWILSIVLASVASAEAWAGAESAVGGYVLTALLLGGLISIPPAIMGWVRPSSEVTRNLIGAAQLLMSGLLIYLVAGRIAMHFHIFVSLAFLGLYYDWKVLVTASVVTAIDHFVRGIVAPMSMFGVTYSAPWMAAEHTAWVIFEVGFLTLGCLQAIRAQRNRARTELENEAQNEELETLLTDLEEAQEEAQEKKEEATRLAESAEEVNSFLRLEIEDLDGRLERLEDGDLTVSFAGEAPTTPNENTEQAAEMTGQLRTKLEGAVASIRSTLQEVMSATSRANRSADEISTSSDQMAASAEEQSAQAEEVAAAVEELNQTINENARSVQSVAQSAQDGGREAREGQEVVSEATGKMKDIAREVQGTADTIDRLQASSEEISQVVETIDEIANQTNLLALNAAIEAARAGGDGTGSETGQGFAVVAEEVRELADETDQATSEIADIIGEVQSEIDQAVEAAQQSSRNAEEGIELSEKASEALRQIVASIEEVEAKADEIAAASEEQSTTSQEIARSVQSISTAAQESAAGVTEVSDIATTLDRVTENLETRLRQFALEQTRPAAAETASPAGEGAPDPARTNGRSAESPGGPGNPEVAGDGAMTG</sequence>
<comment type="subcellular location">
    <subcellularLocation>
        <location evidence="1">Membrane</location>
    </subcellularLocation>
</comment>
<comment type="similarity">
    <text evidence="3">Belongs to the methyl-accepting chemotaxis (MCP) protein family.</text>
</comment>
<feature type="transmembrane region" description="Helical" evidence="7">
    <location>
        <begin position="73"/>
        <end position="95"/>
    </location>
</feature>
<evidence type="ECO:0000259" key="8">
    <source>
        <dbReference type="PROSITE" id="PS50111"/>
    </source>
</evidence>
<name>A0A9X2PZH9_9BACT</name>
<dbReference type="RefSeq" id="WP_259079470.1">
    <property type="nucleotide sequence ID" value="NZ_JANUAU010000002.1"/>
</dbReference>
<dbReference type="Pfam" id="PF00015">
    <property type="entry name" value="MCPsignal"/>
    <property type="match status" value="1"/>
</dbReference>
<protein>
    <submittedName>
        <fullName evidence="9">Methyl-accepting chemotaxis protein</fullName>
    </submittedName>
</protein>
<dbReference type="PROSITE" id="PS50111">
    <property type="entry name" value="CHEMOTAXIS_TRANSDUC_2"/>
    <property type="match status" value="1"/>
</dbReference>
<evidence type="ECO:0000313" key="10">
    <source>
        <dbReference type="Proteomes" id="UP001155027"/>
    </source>
</evidence>